<dbReference type="PANTHER" id="PTHR46060:SF1">
    <property type="entry name" value="MARINER MOS1 TRANSPOSASE-LIKE PROTEIN"/>
    <property type="match status" value="1"/>
</dbReference>
<evidence type="ECO:0000313" key="1">
    <source>
        <dbReference type="EMBL" id="GFG37329.1"/>
    </source>
</evidence>
<accession>A0A6L2PXR2</accession>
<sequence>MAAPLETCTRDEQHSVICFLSSEGVKPTEIHRRIKTQYGAACLSLQQTCKWDRKLKNGVSSAGDADRLGWPHIACMADTVECVERVIQEKRHITTDEVALKLDISHSLPTILCTMFPSTITCVQDGCHDNSHHN</sequence>
<keyword evidence="2" id="KW-1185">Reference proteome</keyword>
<organism evidence="1 2">
    <name type="scientific">Coptotermes formosanus</name>
    <name type="common">Formosan subterranean termite</name>
    <dbReference type="NCBI Taxonomy" id="36987"/>
    <lineage>
        <taxon>Eukaryota</taxon>
        <taxon>Metazoa</taxon>
        <taxon>Ecdysozoa</taxon>
        <taxon>Arthropoda</taxon>
        <taxon>Hexapoda</taxon>
        <taxon>Insecta</taxon>
        <taxon>Pterygota</taxon>
        <taxon>Neoptera</taxon>
        <taxon>Polyneoptera</taxon>
        <taxon>Dictyoptera</taxon>
        <taxon>Blattodea</taxon>
        <taxon>Blattoidea</taxon>
        <taxon>Termitoidae</taxon>
        <taxon>Rhinotermitidae</taxon>
        <taxon>Coptotermes</taxon>
    </lineage>
</organism>
<gene>
    <name evidence="1" type="ORF">Cfor_07772</name>
</gene>
<dbReference type="EMBL" id="BLKM01000690">
    <property type="protein sequence ID" value="GFG37329.1"/>
    <property type="molecule type" value="Genomic_DNA"/>
</dbReference>
<dbReference type="InterPro" id="IPR052709">
    <property type="entry name" value="Transposase-MT_Hybrid"/>
</dbReference>
<reference evidence="2" key="1">
    <citation type="submission" date="2020-01" db="EMBL/GenBank/DDBJ databases">
        <title>Draft genome sequence of the Termite Coptotermes fromosanus.</title>
        <authorList>
            <person name="Itakura S."/>
            <person name="Yosikawa Y."/>
            <person name="Umezawa K."/>
        </authorList>
    </citation>
    <scope>NUCLEOTIDE SEQUENCE [LARGE SCALE GENOMIC DNA]</scope>
</reference>
<comment type="caution">
    <text evidence="1">The sequence shown here is derived from an EMBL/GenBank/DDBJ whole genome shotgun (WGS) entry which is preliminary data.</text>
</comment>
<proteinExistence type="predicted"/>
<dbReference type="InParanoid" id="A0A6L2PXR2"/>
<dbReference type="OrthoDB" id="8193109at2759"/>
<name>A0A6L2PXR2_COPFO</name>
<protein>
    <recommendedName>
        <fullName evidence="3">Mos1 transposase HTH domain-containing protein</fullName>
    </recommendedName>
</protein>
<dbReference type="PANTHER" id="PTHR46060">
    <property type="entry name" value="MARINER MOS1 TRANSPOSASE-LIKE PROTEIN"/>
    <property type="match status" value="1"/>
</dbReference>
<evidence type="ECO:0000313" key="2">
    <source>
        <dbReference type="Proteomes" id="UP000502823"/>
    </source>
</evidence>
<dbReference type="Proteomes" id="UP000502823">
    <property type="component" value="Unassembled WGS sequence"/>
</dbReference>
<evidence type="ECO:0008006" key="3">
    <source>
        <dbReference type="Google" id="ProtNLM"/>
    </source>
</evidence>
<dbReference type="AlphaFoldDB" id="A0A6L2PXR2"/>